<dbReference type="HOGENOM" id="CLU_030988_13_0_1"/>
<gene>
    <name evidence="6" type="primary">PAS2</name>
    <name evidence="6" type="ORF">PHATRDRAFT_47555</name>
</gene>
<dbReference type="AlphaFoldDB" id="B7G429"/>
<evidence type="ECO:0000256" key="4">
    <source>
        <dbReference type="RuleBase" id="RU362109"/>
    </source>
</evidence>
<evidence type="ECO:0000256" key="2">
    <source>
        <dbReference type="ARBA" id="ARBA00022786"/>
    </source>
</evidence>
<dbReference type="Pfam" id="PF00179">
    <property type="entry name" value="UQ_con"/>
    <property type="match status" value="1"/>
</dbReference>
<dbReference type="GeneID" id="7202787"/>
<evidence type="ECO:0000259" key="5">
    <source>
        <dbReference type="PROSITE" id="PS50127"/>
    </source>
</evidence>
<dbReference type="PROSITE" id="PS50127">
    <property type="entry name" value="UBC_2"/>
    <property type="match status" value="1"/>
</dbReference>
<proteinExistence type="inferred from homology"/>
<dbReference type="SMART" id="SM00212">
    <property type="entry name" value="UBCc"/>
    <property type="match status" value="1"/>
</dbReference>
<dbReference type="STRING" id="556484.B7G429"/>
<evidence type="ECO:0000313" key="6">
    <source>
        <dbReference type="EMBL" id="EEC46540.1"/>
    </source>
</evidence>
<accession>B7G429</accession>
<dbReference type="Proteomes" id="UP000000759">
    <property type="component" value="Chromosome 14"/>
</dbReference>
<dbReference type="FunCoup" id="B7G429">
    <property type="interactions" value="12"/>
</dbReference>
<reference evidence="6 7" key="1">
    <citation type="journal article" date="2008" name="Nature">
        <title>The Phaeodactylum genome reveals the evolutionary history of diatom genomes.</title>
        <authorList>
            <person name="Bowler C."/>
            <person name="Allen A.E."/>
            <person name="Badger J.H."/>
            <person name="Grimwood J."/>
            <person name="Jabbari K."/>
            <person name="Kuo A."/>
            <person name="Maheswari U."/>
            <person name="Martens C."/>
            <person name="Maumus F."/>
            <person name="Otillar R.P."/>
            <person name="Rayko E."/>
            <person name="Salamov A."/>
            <person name="Vandepoele K."/>
            <person name="Beszteri B."/>
            <person name="Gruber A."/>
            <person name="Heijde M."/>
            <person name="Katinka M."/>
            <person name="Mock T."/>
            <person name="Valentin K."/>
            <person name="Verret F."/>
            <person name="Berges J.A."/>
            <person name="Brownlee C."/>
            <person name="Cadoret J.P."/>
            <person name="Chiovitti A."/>
            <person name="Choi C.J."/>
            <person name="Coesel S."/>
            <person name="De Martino A."/>
            <person name="Detter J.C."/>
            <person name="Durkin C."/>
            <person name="Falciatore A."/>
            <person name="Fournet J."/>
            <person name="Haruta M."/>
            <person name="Huysman M.J."/>
            <person name="Jenkins B.D."/>
            <person name="Jiroutova K."/>
            <person name="Jorgensen R.E."/>
            <person name="Joubert Y."/>
            <person name="Kaplan A."/>
            <person name="Kroger N."/>
            <person name="Kroth P.G."/>
            <person name="La Roche J."/>
            <person name="Lindquist E."/>
            <person name="Lommer M."/>
            <person name="Martin-Jezequel V."/>
            <person name="Lopez P.J."/>
            <person name="Lucas S."/>
            <person name="Mangogna M."/>
            <person name="McGinnis K."/>
            <person name="Medlin L.K."/>
            <person name="Montsant A."/>
            <person name="Oudot-Le Secq M.P."/>
            <person name="Napoli C."/>
            <person name="Obornik M."/>
            <person name="Parker M.S."/>
            <person name="Petit J.L."/>
            <person name="Porcel B.M."/>
            <person name="Poulsen N."/>
            <person name="Robison M."/>
            <person name="Rychlewski L."/>
            <person name="Rynearson T.A."/>
            <person name="Schmutz J."/>
            <person name="Shapiro H."/>
            <person name="Siaut M."/>
            <person name="Stanley M."/>
            <person name="Sussman M.R."/>
            <person name="Taylor A.R."/>
            <person name="Vardi A."/>
            <person name="von Dassow P."/>
            <person name="Vyverman W."/>
            <person name="Willis A."/>
            <person name="Wyrwicz L.S."/>
            <person name="Rokhsar D.S."/>
            <person name="Weissenbach J."/>
            <person name="Armbrust E.V."/>
            <person name="Green B.R."/>
            <person name="Van de Peer Y."/>
            <person name="Grigoriev I.V."/>
        </authorList>
    </citation>
    <scope>NUCLEOTIDE SEQUENCE [LARGE SCALE GENOMIC DNA]</scope>
    <source>
        <strain evidence="6 7">CCAP 1055/1</strain>
    </source>
</reference>
<dbReference type="SUPFAM" id="SSF54495">
    <property type="entry name" value="UBC-like"/>
    <property type="match status" value="1"/>
</dbReference>
<keyword evidence="2 4" id="KW-0833">Ubl conjugation pathway</keyword>
<dbReference type="CDD" id="cd23812">
    <property type="entry name" value="UBCc_ScPEX4-like"/>
    <property type="match status" value="1"/>
</dbReference>
<dbReference type="InterPro" id="IPR000608">
    <property type="entry name" value="UBC"/>
</dbReference>
<dbReference type="InterPro" id="IPR016135">
    <property type="entry name" value="UBQ-conjugating_enzyme/RWD"/>
</dbReference>
<protein>
    <recommendedName>
        <fullName evidence="5">UBC core domain-containing protein</fullName>
    </recommendedName>
</protein>
<name>B7G429_PHATC</name>
<reference evidence="7" key="2">
    <citation type="submission" date="2008-08" db="EMBL/GenBank/DDBJ databases">
        <authorList>
            <consortium name="Diatom Consortium"/>
            <person name="Grigoriev I."/>
            <person name="Grimwood J."/>
            <person name="Kuo A."/>
            <person name="Otillar R.P."/>
            <person name="Salamov A."/>
            <person name="Detter J.C."/>
            <person name="Lindquist E."/>
            <person name="Shapiro H."/>
            <person name="Lucas S."/>
            <person name="Glavina del Rio T."/>
            <person name="Pitluck S."/>
            <person name="Rokhsar D."/>
            <person name="Bowler C."/>
        </authorList>
    </citation>
    <scope>GENOME REANNOTATION</scope>
    <source>
        <strain evidence="7">CCAP 1055/1</strain>
    </source>
</reference>
<dbReference type="PANTHER" id="PTHR24067">
    <property type="entry name" value="UBIQUITIN-CONJUGATING ENZYME E2"/>
    <property type="match status" value="1"/>
</dbReference>
<sequence length="168" mass="18764">MATPVAAAKRLRKELQVLRRDPDDTIVLQHDPDNLLSWKAWIKGPEDTPYQDGVFQLDIRCGLDYPLAPPSIKFVTKIFHPNVHFRTGDICLDILKKEWSPAWGLLSACRAVLALLSDPDASSPLNCDAGNMLRSADTLAYDTTAAMYTMENARFIAWPPPLDQDQDG</sequence>
<dbReference type="GO" id="GO:0005524">
    <property type="term" value="F:ATP binding"/>
    <property type="evidence" value="ECO:0007669"/>
    <property type="project" value="UniProtKB-UniRule"/>
</dbReference>
<keyword evidence="1" id="KW-0808">Transferase</keyword>
<dbReference type="OMA" id="WRAVMKG"/>
<evidence type="ECO:0000256" key="1">
    <source>
        <dbReference type="ARBA" id="ARBA00022679"/>
    </source>
</evidence>
<dbReference type="Gene3D" id="3.10.110.10">
    <property type="entry name" value="Ubiquitin Conjugating Enzyme"/>
    <property type="match status" value="1"/>
</dbReference>
<dbReference type="OrthoDB" id="7851174at2759"/>
<dbReference type="PROSITE" id="PS00183">
    <property type="entry name" value="UBC_1"/>
    <property type="match status" value="1"/>
</dbReference>
<feature type="domain" description="UBC core" evidence="5">
    <location>
        <begin position="6"/>
        <end position="154"/>
    </location>
</feature>
<evidence type="ECO:0000313" key="7">
    <source>
        <dbReference type="Proteomes" id="UP000000759"/>
    </source>
</evidence>
<keyword evidence="4" id="KW-0547">Nucleotide-binding</keyword>
<dbReference type="InParanoid" id="B7G429"/>
<keyword evidence="7" id="KW-1185">Reference proteome</keyword>
<dbReference type="KEGG" id="pti:PHATRDRAFT_47555"/>
<dbReference type="InterPro" id="IPR023313">
    <property type="entry name" value="UBQ-conjugating_AS"/>
</dbReference>
<comment type="similarity">
    <text evidence="4">Belongs to the ubiquitin-conjugating enzyme family.</text>
</comment>
<keyword evidence="4" id="KW-0067">ATP-binding</keyword>
<dbReference type="RefSeq" id="XP_002182000.1">
    <property type="nucleotide sequence ID" value="XM_002181964.1"/>
</dbReference>
<organism evidence="6 7">
    <name type="scientific">Phaeodactylum tricornutum (strain CCAP 1055/1)</name>
    <dbReference type="NCBI Taxonomy" id="556484"/>
    <lineage>
        <taxon>Eukaryota</taxon>
        <taxon>Sar</taxon>
        <taxon>Stramenopiles</taxon>
        <taxon>Ochrophyta</taxon>
        <taxon>Bacillariophyta</taxon>
        <taxon>Bacillariophyceae</taxon>
        <taxon>Bacillariophycidae</taxon>
        <taxon>Naviculales</taxon>
        <taxon>Phaeodactylaceae</taxon>
        <taxon>Phaeodactylum</taxon>
    </lineage>
</organism>
<dbReference type="EMBL" id="CM000616">
    <property type="protein sequence ID" value="EEC46540.1"/>
    <property type="molecule type" value="Genomic_DNA"/>
</dbReference>
<feature type="active site" description="Glycyl thioester intermediate" evidence="3">
    <location>
        <position position="91"/>
    </location>
</feature>
<evidence type="ECO:0000256" key="3">
    <source>
        <dbReference type="PROSITE-ProRule" id="PRU10133"/>
    </source>
</evidence>
<dbReference type="GO" id="GO:0016740">
    <property type="term" value="F:transferase activity"/>
    <property type="evidence" value="ECO:0007669"/>
    <property type="project" value="UniProtKB-KW"/>
</dbReference>
<dbReference type="PaxDb" id="2850-Phatr47555"/>
<dbReference type="InterPro" id="IPR050113">
    <property type="entry name" value="Ub_conjugating_enzyme"/>
</dbReference>
<dbReference type="eggNOG" id="KOG0417">
    <property type="taxonomic scope" value="Eukaryota"/>
</dbReference>